<sequence length="161" mass="18188">MQFKILSILFFFFFFFFLFFTISYARPNEISGVVNTALEFIIQEQELFKELLMEHCQQLSSVSRAMEFGKNENSRKSCKKFSGLLLACLVLRSQMLALSRLAISLSRKSSQFLISRARLALFMRVYFLCESGAVQIFGGVVQGVAGMIPELPIGGAQEPAK</sequence>
<accession>A0AAE9EXQ7</accession>
<keyword evidence="2" id="KW-1185">Reference proteome</keyword>
<evidence type="ECO:0000313" key="2">
    <source>
        <dbReference type="Proteomes" id="UP000829354"/>
    </source>
</evidence>
<protein>
    <submittedName>
        <fullName evidence="1">Uncharacterized protein</fullName>
    </submittedName>
</protein>
<name>A0AAE9EXQ7_CAEBR</name>
<dbReference type="EMBL" id="CP092623">
    <property type="protein sequence ID" value="UMM30716.1"/>
    <property type="molecule type" value="Genomic_DNA"/>
</dbReference>
<gene>
    <name evidence="1" type="ORF">L5515_012486</name>
</gene>
<dbReference type="AlphaFoldDB" id="A0AAE9EXQ7"/>
<organism evidence="1 2">
    <name type="scientific">Caenorhabditis briggsae</name>
    <dbReference type="NCBI Taxonomy" id="6238"/>
    <lineage>
        <taxon>Eukaryota</taxon>
        <taxon>Metazoa</taxon>
        <taxon>Ecdysozoa</taxon>
        <taxon>Nematoda</taxon>
        <taxon>Chromadorea</taxon>
        <taxon>Rhabditida</taxon>
        <taxon>Rhabditina</taxon>
        <taxon>Rhabditomorpha</taxon>
        <taxon>Rhabditoidea</taxon>
        <taxon>Rhabditidae</taxon>
        <taxon>Peloderinae</taxon>
        <taxon>Caenorhabditis</taxon>
    </lineage>
</organism>
<dbReference type="Proteomes" id="UP000829354">
    <property type="component" value="Chromosome IV"/>
</dbReference>
<evidence type="ECO:0000313" key="1">
    <source>
        <dbReference type="EMBL" id="UMM30716.1"/>
    </source>
</evidence>
<proteinExistence type="predicted"/>
<reference evidence="1 2" key="1">
    <citation type="submission" date="2022-04" db="EMBL/GenBank/DDBJ databases">
        <title>Chromosome-level reference genomes for two strains of Caenorhabditis briggsae: an improved platform for comparative genomics.</title>
        <authorList>
            <person name="Stevens L."/>
            <person name="Andersen E."/>
        </authorList>
    </citation>
    <scope>NUCLEOTIDE SEQUENCE [LARGE SCALE GENOMIC DNA]</scope>
    <source>
        <strain evidence="1">VX34</strain>
        <tissue evidence="1">Whole-organism</tissue>
    </source>
</reference>